<evidence type="ECO:0000256" key="2">
    <source>
        <dbReference type="ARBA" id="ARBA00004429"/>
    </source>
</evidence>
<evidence type="ECO:0000256" key="16">
    <source>
        <dbReference type="ARBA" id="ARBA00032795"/>
    </source>
</evidence>
<feature type="transmembrane region" description="Helical" evidence="19">
    <location>
        <begin position="333"/>
        <end position="355"/>
    </location>
</feature>
<feature type="transmembrane region" description="Helical" evidence="19">
    <location>
        <begin position="245"/>
        <end position="269"/>
    </location>
</feature>
<evidence type="ECO:0000256" key="10">
    <source>
        <dbReference type="ARBA" id="ARBA00022989"/>
    </source>
</evidence>
<evidence type="ECO:0000256" key="13">
    <source>
        <dbReference type="ARBA" id="ARBA00023136"/>
    </source>
</evidence>
<keyword evidence="13 19" id="KW-0472">Membrane</keyword>
<accession>A0A4Q9RA58</accession>
<dbReference type="NCBIfam" id="NF005141">
    <property type="entry name" value="PRK06590.1"/>
    <property type="match status" value="1"/>
</dbReference>
<evidence type="ECO:0000256" key="4">
    <source>
        <dbReference type="ARBA" id="ARBA00019904"/>
    </source>
</evidence>
<feature type="transmembrane region" description="Helical" evidence="19">
    <location>
        <begin position="281"/>
        <end position="302"/>
    </location>
</feature>
<evidence type="ECO:0000256" key="19">
    <source>
        <dbReference type="SAM" id="Phobius"/>
    </source>
</evidence>
<evidence type="ECO:0000256" key="8">
    <source>
        <dbReference type="ARBA" id="ARBA00022719"/>
    </source>
</evidence>
<dbReference type="OrthoDB" id="9811798at2"/>
<dbReference type="Pfam" id="PF00361">
    <property type="entry name" value="Proton_antipo_M"/>
    <property type="match status" value="1"/>
</dbReference>
<dbReference type="InterPro" id="IPR001516">
    <property type="entry name" value="Proton_antipo_N"/>
</dbReference>
<feature type="domain" description="NADH:quinone oxidoreductase/Mrp antiporter transmembrane" evidence="20">
    <location>
        <begin position="136"/>
        <end position="427"/>
    </location>
</feature>
<feature type="transmembrane region" description="Helical" evidence="19">
    <location>
        <begin position="529"/>
        <end position="548"/>
    </location>
</feature>
<feature type="transmembrane region" description="Helical" evidence="19">
    <location>
        <begin position="594"/>
        <end position="614"/>
    </location>
</feature>
<keyword evidence="6" id="KW-0997">Cell inner membrane</keyword>
<dbReference type="InterPro" id="IPR001750">
    <property type="entry name" value="ND/Mrp_TM"/>
</dbReference>
<feature type="transmembrane region" description="Helical" evidence="19">
    <location>
        <begin position="141"/>
        <end position="160"/>
    </location>
</feature>
<dbReference type="PRINTS" id="PR01434">
    <property type="entry name" value="NADHDHGNASE5"/>
</dbReference>
<feature type="transmembrane region" description="Helical" evidence="19">
    <location>
        <begin position="118"/>
        <end position="135"/>
    </location>
</feature>
<keyword evidence="7 18" id="KW-0812">Transmembrane</keyword>
<evidence type="ECO:0000256" key="6">
    <source>
        <dbReference type="ARBA" id="ARBA00022519"/>
    </source>
</evidence>
<dbReference type="GO" id="GO:0048038">
    <property type="term" value="F:quinone binding"/>
    <property type="evidence" value="ECO:0007669"/>
    <property type="project" value="UniProtKB-KW"/>
</dbReference>
<evidence type="ECO:0000259" key="21">
    <source>
        <dbReference type="Pfam" id="PF00662"/>
    </source>
</evidence>
<feature type="transmembrane region" description="Helical" evidence="19">
    <location>
        <begin position="457"/>
        <end position="478"/>
    </location>
</feature>
<evidence type="ECO:0000256" key="11">
    <source>
        <dbReference type="ARBA" id="ARBA00023027"/>
    </source>
</evidence>
<dbReference type="GO" id="GO:0042773">
    <property type="term" value="P:ATP synthesis coupled electron transport"/>
    <property type="evidence" value="ECO:0007669"/>
    <property type="project" value="InterPro"/>
</dbReference>
<evidence type="ECO:0000256" key="15">
    <source>
        <dbReference type="ARBA" id="ARBA00031571"/>
    </source>
</evidence>
<dbReference type="GO" id="GO:0005886">
    <property type="term" value="C:plasma membrane"/>
    <property type="evidence" value="ECO:0007669"/>
    <property type="project" value="UniProtKB-SubCell"/>
</dbReference>
<feature type="transmembrane region" description="Helical" evidence="19">
    <location>
        <begin position="309"/>
        <end position="327"/>
    </location>
</feature>
<dbReference type="AlphaFoldDB" id="A0A4Q9RA58"/>
<evidence type="ECO:0000256" key="3">
    <source>
        <dbReference type="ARBA" id="ARBA00008200"/>
    </source>
</evidence>
<comment type="function">
    <text evidence="1">NDH-1 shuttles electrons from NADH, via FMN and iron-sulfur (Fe-S) centers, to quinones in the respiratory chain. The immediate electron acceptor for the enzyme in this species is believed to be ubiquinone. Couples the redox reaction to proton translocation (for every two electrons transferred, four hydrogen ions are translocated across the cytoplasmic membrane), and thus conserves the redox energy in a proton gradient.</text>
</comment>
<proteinExistence type="inferred from homology"/>
<feature type="transmembrane region" description="Helical" evidence="19">
    <location>
        <begin position="416"/>
        <end position="436"/>
    </location>
</feature>
<feature type="transmembrane region" description="Helical" evidence="19">
    <location>
        <begin position="215"/>
        <end position="233"/>
    </location>
</feature>
<comment type="catalytic activity">
    <reaction evidence="17">
        <text>a quinone + NADH + 5 H(+)(in) = a quinol + NAD(+) + 4 H(+)(out)</text>
        <dbReference type="Rhea" id="RHEA:57888"/>
        <dbReference type="ChEBI" id="CHEBI:15378"/>
        <dbReference type="ChEBI" id="CHEBI:24646"/>
        <dbReference type="ChEBI" id="CHEBI:57540"/>
        <dbReference type="ChEBI" id="CHEBI:57945"/>
        <dbReference type="ChEBI" id="CHEBI:132124"/>
    </reaction>
</comment>
<dbReference type="Gene3D" id="1.20.5.2700">
    <property type="match status" value="1"/>
</dbReference>
<keyword evidence="12" id="KW-0830">Ubiquinone</keyword>
<evidence type="ECO:0000256" key="1">
    <source>
        <dbReference type="ARBA" id="ARBA00002378"/>
    </source>
</evidence>
<dbReference type="Proteomes" id="UP000293172">
    <property type="component" value="Unassembled WGS sequence"/>
</dbReference>
<comment type="subcellular location">
    <subcellularLocation>
        <location evidence="2">Cell inner membrane</location>
        <topology evidence="2">Multi-pass membrane protein</topology>
    </subcellularLocation>
    <subcellularLocation>
        <location evidence="18">Membrane</location>
        <topology evidence="18">Multi-pass membrane protein</topology>
    </subcellularLocation>
</comment>
<dbReference type="NCBIfam" id="TIGR01974">
    <property type="entry name" value="NDH_I_L"/>
    <property type="match status" value="1"/>
</dbReference>
<feature type="transmembrane region" description="Helical" evidence="19">
    <location>
        <begin position="376"/>
        <end position="396"/>
    </location>
</feature>
<evidence type="ECO:0000256" key="14">
    <source>
        <dbReference type="ARBA" id="ARBA00025811"/>
    </source>
</evidence>
<reference evidence="22 23" key="1">
    <citation type="submission" date="2018-06" db="EMBL/GenBank/DDBJ databases">
        <title>Three novel Pseudomonas species isolated from symptomatic oak.</title>
        <authorList>
            <person name="Bueno-Gonzalez V."/>
            <person name="Brady C."/>
        </authorList>
    </citation>
    <scope>NUCLEOTIDE SEQUENCE [LARGE SCALE GENOMIC DNA]</scope>
    <source>
        <strain evidence="22 23">P6B</strain>
    </source>
</reference>
<dbReference type="PRINTS" id="PR01435">
    <property type="entry name" value="NPOXDRDTASE5"/>
</dbReference>
<dbReference type="Pfam" id="PF00662">
    <property type="entry name" value="Proton_antipo_N"/>
    <property type="match status" value="1"/>
</dbReference>
<evidence type="ECO:0000256" key="12">
    <source>
        <dbReference type="ARBA" id="ARBA00023075"/>
    </source>
</evidence>
<comment type="caution">
    <text evidence="22">The sequence shown here is derived from an EMBL/GenBank/DDBJ whole genome shotgun (WGS) entry which is preliminary data.</text>
</comment>
<comment type="subunit">
    <text evidence="14">Composed of 13 different subunits. Subunits NuoA, H, J, K, L, M, N constitute the membrane sector of the complex.</text>
</comment>
<dbReference type="InterPro" id="IPR003945">
    <property type="entry name" value="NU5C-like"/>
</dbReference>
<evidence type="ECO:0000256" key="17">
    <source>
        <dbReference type="ARBA" id="ARBA00047712"/>
    </source>
</evidence>
<feature type="transmembrane region" description="Helical" evidence="19">
    <location>
        <begin position="85"/>
        <end position="106"/>
    </location>
</feature>
<evidence type="ECO:0000313" key="23">
    <source>
        <dbReference type="Proteomes" id="UP000293172"/>
    </source>
</evidence>
<dbReference type="FunFam" id="1.20.5.2700:FF:000001">
    <property type="entry name" value="NADH-quinone oxidoreductase, L subunit"/>
    <property type="match status" value="1"/>
</dbReference>
<keyword evidence="9" id="KW-1278">Translocase</keyword>
<dbReference type="RefSeq" id="WP_131197054.1">
    <property type="nucleotide sequence ID" value="NZ_QJUL01000001.1"/>
</dbReference>
<comment type="similarity">
    <text evidence="3">Belongs to the complex I subunit 5 family.</text>
</comment>
<keyword evidence="11" id="KW-0520">NAD</keyword>
<dbReference type="GO" id="GO:0008137">
    <property type="term" value="F:NADH dehydrogenase (ubiquinone) activity"/>
    <property type="evidence" value="ECO:0007669"/>
    <property type="project" value="InterPro"/>
</dbReference>
<dbReference type="GO" id="GO:0003954">
    <property type="term" value="F:NADH dehydrogenase activity"/>
    <property type="evidence" value="ECO:0007669"/>
    <property type="project" value="TreeGrafter"/>
</dbReference>
<evidence type="ECO:0000256" key="5">
    <source>
        <dbReference type="ARBA" id="ARBA00022475"/>
    </source>
</evidence>
<dbReference type="PANTHER" id="PTHR42829:SF2">
    <property type="entry name" value="NADH-UBIQUINONE OXIDOREDUCTASE CHAIN 5"/>
    <property type="match status" value="1"/>
</dbReference>
<keyword evidence="10 19" id="KW-1133">Transmembrane helix</keyword>
<feature type="transmembrane region" description="Helical" evidence="19">
    <location>
        <begin position="172"/>
        <end position="195"/>
    </location>
</feature>
<dbReference type="EMBL" id="QJUL01000001">
    <property type="protein sequence ID" value="TBU97437.1"/>
    <property type="molecule type" value="Genomic_DNA"/>
</dbReference>
<keyword evidence="8" id="KW-0874">Quinone</keyword>
<keyword evidence="5" id="KW-1003">Cell membrane</keyword>
<dbReference type="InterPro" id="IPR018393">
    <property type="entry name" value="NADHpl_OxRdtase_5_subgr"/>
</dbReference>
<gene>
    <name evidence="22" type="ORF">DNK44_00165</name>
</gene>
<feature type="transmembrane region" description="Helical" evidence="19">
    <location>
        <begin position="498"/>
        <end position="517"/>
    </location>
</feature>
<evidence type="ECO:0000256" key="18">
    <source>
        <dbReference type="RuleBase" id="RU000320"/>
    </source>
</evidence>
<dbReference type="GO" id="GO:0015990">
    <property type="term" value="P:electron transport coupled proton transport"/>
    <property type="evidence" value="ECO:0007669"/>
    <property type="project" value="TreeGrafter"/>
</dbReference>
<evidence type="ECO:0000256" key="7">
    <source>
        <dbReference type="ARBA" id="ARBA00022692"/>
    </source>
</evidence>
<feature type="domain" description="NADH-Ubiquinone oxidoreductase (complex I) chain 5 N-terminal" evidence="21">
    <location>
        <begin position="69"/>
        <end position="118"/>
    </location>
</feature>
<organism evidence="22 23">
    <name type="scientific">Phytopseudomonas dryadis</name>
    <dbReference type="NCBI Taxonomy" id="2487520"/>
    <lineage>
        <taxon>Bacteria</taxon>
        <taxon>Pseudomonadati</taxon>
        <taxon>Pseudomonadota</taxon>
        <taxon>Gammaproteobacteria</taxon>
        <taxon>Pseudomonadales</taxon>
        <taxon>Pseudomonadaceae</taxon>
        <taxon>Phytopseudomonas</taxon>
    </lineage>
</organism>
<evidence type="ECO:0000256" key="9">
    <source>
        <dbReference type="ARBA" id="ARBA00022967"/>
    </source>
</evidence>
<protein>
    <recommendedName>
        <fullName evidence="4">NADH-quinone oxidoreductase subunit L</fullName>
    </recommendedName>
    <alternativeName>
        <fullName evidence="15">NADH dehydrogenase I subunit L</fullName>
    </alternativeName>
    <alternativeName>
        <fullName evidence="16">NDH-1 subunit L</fullName>
    </alternativeName>
</protein>
<evidence type="ECO:0000313" key="22">
    <source>
        <dbReference type="EMBL" id="TBU97437.1"/>
    </source>
</evidence>
<dbReference type="PANTHER" id="PTHR42829">
    <property type="entry name" value="NADH-UBIQUINONE OXIDOREDUCTASE CHAIN 5"/>
    <property type="match status" value="1"/>
</dbReference>
<sequence>MNLLFLTLLFPLLGWLILAFSRGRLSEASAALIGVGSVGLSALTSAWIVWQFNVAPPAGGVYTQTLWQWMNVDGLAPSFTLYLDGLSLTMLGVVTGVGFLIHMFASWYMRGEEGYSRFLAYTNLFIFSMLLLVLGDDLMTLFFGWEGVGLCSYLLIGFYYKHVPNGNAALKAFIVTRIGDVFLMIGLFLLFLNLGTLNIQELMVLAPQRYAAGDSWLWLATLMLLGGAVGKSAQLPLQTWLADAMAGPTPVSALIHAATMVTAGVYLIARTHGLFLLTPEILELVGIVGGATLVLAGFAALVQTDIKRILAYSTMSQIGYMFLALGVGAWDAAIFHLMTHAFFKALLFLASGSVIHACHHEQNIFRMGGLWKKLPLAYASFIVGGSALAALPLVTVGFYSKDEILWEAFASGHSGLLYAGLVGAFMTSLYTFRLIFIAFHGEQKTEAHAGHGIAHNLPLIVLIVLSTFIGAWISPPLAGVLPESAGHAGGEAKHSLEIVSACIALAGILLAALLFLGKRSFATAVASSGPGRFLSAWWFAAWGFDWLYDKLFVQPYLLLCRVLAHDPIDGAIGIIPRLARGGHEVLSRSETGHLRWYAISIAGGAVLVLAAVLLA</sequence>
<evidence type="ECO:0000259" key="20">
    <source>
        <dbReference type="Pfam" id="PF00361"/>
    </source>
</evidence>
<name>A0A4Q9RA58_9GAMM</name>